<keyword evidence="3" id="KW-0812">Transmembrane</keyword>
<evidence type="ECO:0000256" key="1">
    <source>
        <dbReference type="ARBA" id="ARBA00038362"/>
    </source>
</evidence>
<dbReference type="InterPro" id="IPR050275">
    <property type="entry name" value="PGM_Phosphatase"/>
</dbReference>
<evidence type="ECO:0000313" key="4">
    <source>
        <dbReference type="EMBL" id="CAF2018635.1"/>
    </source>
</evidence>
<feature type="transmembrane region" description="Helical" evidence="3">
    <location>
        <begin position="43"/>
        <end position="63"/>
    </location>
</feature>
<dbReference type="InterPro" id="IPR029033">
    <property type="entry name" value="His_PPase_superfam"/>
</dbReference>
<dbReference type="InterPro" id="IPR013078">
    <property type="entry name" value="His_Pase_superF_clade-1"/>
</dbReference>
<dbReference type="Pfam" id="PF00300">
    <property type="entry name" value="His_Phos_1"/>
    <property type="match status" value="2"/>
</dbReference>
<gene>
    <name evidence="4" type="ORF">DARMORV10_C07P45780.1</name>
</gene>
<evidence type="ECO:0000256" key="3">
    <source>
        <dbReference type="SAM" id="Phobius"/>
    </source>
</evidence>
<feature type="transmembrane region" description="Helical" evidence="3">
    <location>
        <begin position="127"/>
        <end position="143"/>
    </location>
</feature>
<feature type="non-terminal residue" evidence="4">
    <location>
        <position position="1"/>
    </location>
</feature>
<keyword evidence="3" id="KW-0472">Membrane</keyword>
<dbReference type="SMART" id="SM00855">
    <property type="entry name" value="PGAM"/>
    <property type="match status" value="1"/>
</dbReference>
<dbReference type="Gene3D" id="3.40.50.1240">
    <property type="entry name" value="Phosphoglycerate mutase-like"/>
    <property type="match status" value="2"/>
</dbReference>
<sequence>SSSVDQTYTEIVVVRHGETYWNAERKIQGHIDVELNDAGRQQAVRVCVFYFFNSFVFLILLVVKHLGDMQGLVYQEASKIRPIAYKAFLSNRTDVDIPGGGESLDKLYDRCTSALQRIGDKHKGGGLFHYMVSTALGVIRSLYERARPKARKVDKILTTSVSVFRLFDGDKWRIHVWGDMTHLDQTGFLKSGFGGDRTSG</sequence>
<dbReference type="EMBL" id="HG994371">
    <property type="protein sequence ID" value="CAF2018635.1"/>
    <property type="molecule type" value="Genomic_DNA"/>
</dbReference>
<dbReference type="AlphaFoldDB" id="A0A816N6D1"/>
<proteinExistence type="inferred from homology"/>
<dbReference type="PANTHER" id="PTHR48100">
    <property type="entry name" value="BROAD-SPECIFICITY PHOSPHATASE YOR283W-RELATED"/>
    <property type="match status" value="1"/>
</dbReference>
<feature type="binding site" evidence="2">
    <location>
        <begin position="15"/>
        <end position="22"/>
    </location>
    <ligand>
        <name>substrate</name>
    </ligand>
</feature>
<name>A0A816N6D1_BRANA</name>
<comment type="similarity">
    <text evidence="1">Belongs to the phosphoglycerate mutase family.</text>
</comment>
<accession>A0A816N6D1</accession>
<dbReference type="Proteomes" id="UP001295469">
    <property type="component" value="Chromosome C07"/>
</dbReference>
<protein>
    <submittedName>
        <fullName evidence="4">(rape) hypothetical protein</fullName>
    </submittedName>
</protein>
<evidence type="ECO:0000256" key="2">
    <source>
        <dbReference type="PIRSR" id="PIRSR613078-2"/>
    </source>
</evidence>
<dbReference type="SUPFAM" id="SSF53254">
    <property type="entry name" value="Phosphoglycerate mutase-like"/>
    <property type="match status" value="1"/>
</dbReference>
<organism evidence="4">
    <name type="scientific">Brassica napus</name>
    <name type="common">Rape</name>
    <dbReference type="NCBI Taxonomy" id="3708"/>
    <lineage>
        <taxon>Eukaryota</taxon>
        <taxon>Viridiplantae</taxon>
        <taxon>Streptophyta</taxon>
        <taxon>Embryophyta</taxon>
        <taxon>Tracheophyta</taxon>
        <taxon>Spermatophyta</taxon>
        <taxon>Magnoliopsida</taxon>
        <taxon>eudicotyledons</taxon>
        <taxon>Gunneridae</taxon>
        <taxon>Pentapetalae</taxon>
        <taxon>rosids</taxon>
        <taxon>malvids</taxon>
        <taxon>Brassicales</taxon>
        <taxon>Brassicaceae</taxon>
        <taxon>Brassiceae</taxon>
        <taxon>Brassica</taxon>
    </lineage>
</organism>
<dbReference type="PANTHER" id="PTHR48100:SF35">
    <property type="entry name" value="PHOSPHOGLYCERATE MUTASE-LIKE PROTEIN 4"/>
    <property type="match status" value="1"/>
</dbReference>
<dbReference type="CDD" id="cd07067">
    <property type="entry name" value="HP_PGM_like"/>
    <property type="match status" value="1"/>
</dbReference>
<keyword evidence="3" id="KW-1133">Transmembrane helix</keyword>
<reference evidence="4" key="1">
    <citation type="submission" date="2021-01" db="EMBL/GenBank/DDBJ databases">
        <authorList>
            <consortium name="Genoscope - CEA"/>
            <person name="William W."/>
        </authorList>
    </citation>
    <scope>NUCLEOTIDE SEQUENCE</scope>
</reference>